<gene>
    <name evidence="2" type="ORF">FNK824_LOCUS35450</name>
</gene>
<dbReference type="SMART" id="SM00198">
    <property type="entry name" value="SCP"/>
    <property type="match status" value="1"/>
</dbReference>
<evidence type="ECO:0000259" key="1">
    <source>
        <dbReference type="SMART" id="SM00198"/>
    </source>
</evidence>
<evidence type="ECO:0000313" key="2">
    <source>
        <dbReference type="EMBL" id="CAF4185311.1"/>
    </source>
</evidence>
<dbReference type="PANTHER" id="PTHR10334">
    <property type="entry name" value="CYSTEINE-RICH SECRETORY PROTEIN-RELATED"/>
    <property type="match status" value="1"/>
</dbReference>
<name>A0A820AH41_9BILA</name>
<dbReference type="GO" id="GO:0005576">
    <property type="term" value="C:extracellular region"/>
    <property type="evidence" value="ECO:0007669"/>
    <property type="project" value="InterPro"/>
</dbReference>
<dbReference type="InterPro" id="IPR002413">
    <property type="entry name" value="V5_allergen-like"/>
</dbReference>
<dbReference type="InterPro" id="IPR035940">
    <property type="entry name" value="CAP_sf"/>
</dbReference>
<reference evidence="2" key="1">
    <citation type="submission" date="2021-02" db="EMBL/GenBank/DDBJ databases">
        <authorList>
            <person name="Nowell W R."/>
        </authorList>
    </citation>
    <scope>NUCLEOTIDE SEQUENCE</scope>
</reference>
<dbReference type="InterPro" id="IPR001283">
    <property type="entry name" value="CRISP-related"/>
</dbReference>
<dbReference type="Pfam" id="PF00188">
    <property type="entry name" value="CAP"/>
    <property type="match status" value="1"/>
</dbReference>
<feature type="non-terminal residue" evidence="2">
    <location>
        <position position="1"/>
    </location>
</feature>
<dbReference type="SUPFAM" id="SSF55797">
    <property type="entry name" value="PR-1-like"/>
    <property type="match status" value="1"/>
</dbReference>
<dbReference type="InterPro" id="IPR034113">
    <property type="entry name" value="SCP_GAPR1-like"/>
</dbReference>
<dbReference type="PRINTS" id="PR00838">
    <property type="entry name" value="V5ALLERGEN"/>
</dbReference>
<dbReference type="Proteomes" id="UP000663874">
    <property type="component" value="Unassembled WGS sequence"/>
</dbReference>
<sequence length="211" mass="23672">FMFTNGVPLAQIDNENDSKLHTLVLRNDFNSNKLFKAVKVVRRDNEDVPEDSNGDANFTSDQRQFQNETLSAHHFYRARHCAQPLQLNDTLSRSAQDFAQQLADTNQFHHSGTEGVGENLYMASNSNGIKINGSAAVTAWYNEIKDYNFNNGSFSMATGHFTQVVWIKTRSIGVGIAYGNEDTSVYVVVRYSPPGNYEGQYQENVRPEGSC</sequence>
<evidence type="ECO:0000313" key="3">
    <source>
        <dbReference type="Proteomes" id="UP000663874"/>
    </source>
</evidence>
<dbReference type="AlphaFoldDB" id="A0A820AH41"/>
<dbReference type="FunFam" id="3.40.33.10:FF:000002">
    <property type="entry name" value="Golgi-associated plant pathogenesis-related protein 1"/>
    <property type="match status" value="1"/>
</dbReference>
<dbReference type="Gene3D" id="3.40.33.10">
    <property type="entry name" value="CAP"/>
    <property type="match status" value="1"/>
</dbReference>
<comment type="caution">
    <text evidence="2">The sequence shown here is derived from an EMBL/GenBank/DDBJ whole genome shotgun (WGS) entry which is preliminary data.</text>
</comment>
<protein>
    <recommendedName>
        <fullName evidence="1">SCP domain-containing protein</fullName>
    </recommendedName>
</protein>
<dbReference type="PROSITE" id="PS01009">
    <property type="entry name" value="CRISP_1"/>
    <property type="match status" value="1"/>
</dbReference>
<feature type="domain" description="SCP" evidence="1">
    <location>
        <begin position="64"/>
        <end position="199"/>
    </location>
</feature>
<proteinExistence type="predicted"/>
<organism evidence="2 3">
    <name type="scientific">Rotaria sordida</name>
    <dbReference type="NCBI Taxonomy" id="392033"/>
    <lineage>
        <taxon>Eukaryota</taxon>
        <taxon>Metazoa</taxon>
        <taxon>Spiralia</taxon>
        <taxon>Gnathifera</taxon>
        <taxon>Rotifera</taxon>
        <taxon>Eurotatoria</taxon>
        <taxon>Bdelloidea</taxon>
        <taxon>Philodinida</taxon>
        <taxon>Philodinidae</taxon>
        <taxon>Rotaria</taxon>
    </lineage>
</organism>
<dbReference type="PRINTS" id="PR00837">
    <property type="entry name" value="V5TPXLIKE"/>
</dbReference>
<accession>A0A820AH41</accession>
<dbReference type="InterPro" id="IPR018244">
    <property type="entry name" value="Allrgn_V5/Tpx1_CS"/>
</dbReference>
<dbReference type="CDD" id="cd05382">
    <property type="entry name" value="CAP_GAPR1-like"/>
    <property type="match status" value="1"/>
</dbReference>
<dbReference type="InterPro" id="IPR014044">
    <property type="entry name" value="CAP_dom"/>
</dbReference>
<dbReference type="EMBL" id="CAJOBE010015029">
    <property type="protein sequence ID" value="CAF4185311.1"/>
    <property type="molecule type" value="Genomic_DNA"/>
</dbReference>